<evidence type="ECO:0000313" key="2">
    <source>
        <dbReference type="Proteomes" id="UP000215914"/>
    </source>
</evidence>
<comment type="caution">
    <text evidence="1">The sequence shown here is derived from an EMBL/GenBank/DDBJ whole genome shotgun (WGS) entry which is preliminary data.</text>
</comment>
<evidence type="ECO:0000313" key="1">
    <source>
        <dbReference type="EMBL" id="KAF5822805.1"/>
    </source>
</evidence>
<dbReference type="AlphaFoldDB" id="A0A9K3JXZ2"/>
<reference evidence="1" key="2">
    <citation type="submission" date="2020-06" db="EMBL/GenBank/DDBJ databases">
        <title>Helianthus annuus Genome sequencing and assembly Release 2.</title>
        <authorList>
            <person name="Gouzy J."/>
            <person name="Langlade N."/>
            <person name="Munos S."/>
        </authorList>
    </citation>
    <scope>NUCLEOTIDE SEQUENCE</scope>
    <source>
        <tissue evidence="1">Leaves</tissue>
    </source>
</reference>
<dbReference type="EMBL" id="MNCJ02000316">
    <property type="protein sequence ID" value="KAF5822805.1"/>
    <property type="molecule type" value="Genomic_DNA"/>
</dbReference>
<dbReference type="Gramene" id="mRNA:HanXRQr2_Chr01g0031191">
    <property type="protein sequence ID" value="CDS:HanXRQr2_Chr01g0031191.1"/>
    <property type="gene ID" value="HanXRQr2_Chr01g0031191"/>
</dbReference>
<organism evidence="1 2">
    <name type="scientific">Helianthus annuus</name>
    <name type="common">Common sunflower</name>
    <dbReference type="NCBI Taxonomy" id="4232"/>
    <lineage>
        <taxon>Eukaryota</taxon>
        <taxon>Viridiplantae</taxon>
        <taxon>Streptophyta</taxon>
        <taxon>Embryophyta</taxon>
        <taxon>Tracheophyta</taxon>
        <taxon>Spermatophyta</taxon>
        <taxon>Magnoliopsida</taxon>
        <taxon>eudicotyledons</taxon>
        <taxon>Gunneridae</taxon>
        <taxon>Pentapetalae</taxon>
        <taxon>asterids</taxon>
        <taxon>campanulids</taxon>
        <taxon>Asterales</taxon>
        <taxon>Asteraceae</taxon>
        <taxon>Asteroideae</taxon>
        <taxon>Heliantheae alliance</taxon>
        <taxon>Heliantheae</taxon>
        <taxon>Helianthus</taxon>
    </lineage>
</organism>
<keyword evidence="2" id="KW-1185">Reference proteome</keyword>
<reference evidence="1" key="1">
    <citation type="journal article" date="2017" name="Nature">
        <title>The sunflower genome provides insights into oil metabolism, flowering and Asterid evolution.</title>
        <authorList>
            <person name="Badouin H."/>
            <person name="Gouzy J."/>
            <person name="Grassa C.J."/>
            <person name="Murat F."/>
            <person name="Staton S.E."/>
            <person name="Cottret L."/>
            <person name="Lelandais-Briere C."/>
            <person name="Owens G.L."/>
            <person name="Carrere S."/>
            <person name="Mayjonade B."/>
            <person name="Legrand L."/>
            <person name="Gill N."/>
            <person name="Kane N.C."/>
            <person name="Bowers J.E."/>
            <person name="Hubner S."/>
            <person name="Bellec A."/>
            <person name="Berard A."/>
            <person name="Berges H."/>
            <person name="Blanchet N."/>
            <person name="Boniface M.C."/>
            <person name="Brunel D."/>
            <person name="Catrice O."/>
            <person name="Chaidir N."/>
            <person name="Claudel C."/>
            <person name="Donnadieu C."/>
            <person name="Faraut T."/>
            <person name="Fievet G."/>
            <person name="Helmstetter N."/>
            <person name="King M."/>
            <person name="Knapp S.J."/>
            <person name="Lai Z."/>
            <person name="Le Paslier M.C."/>
            <person name="Lippi Y."/>
            <person name="Lorenzon L."/>
            <person name="Mandel J.R."/>
            <person name="Marage G."/>
            <person name="Marchand G."/>
            <person name="Marquand E."/>
            <person name="Bret-Mestries E."/>
            <person name="Morien E."/>
            <person name="Nambeesan S."/>
            <person name="Nguyen T."/>
            <person name="Pegot-Espagnet P."/>
            <person name="Pouilly N."/>
            <person name="Raftis F."/>
            <person name="Sallet E."/>
            <person name="Schiex T."/>
            <person name="Thomas J."/>
            <person name="Vandecasteele C."/>
            <person name="Vares D."/>
            <person name="Vear F."/>
            <person name="Vautrin S."/>
            <person name="Crespi M."/>
            <person name="Mangin B."/>
            <person name="Burke J.M."/>
            <person name="Salse J."/>
            <person name="Munos S."/>
            <person name="Vincourt P."/>
            <person name="Rieseberg L.H."/>
            <person name="Langlade N.B."/>
        </authorList>
    </citation>
    <scope>NUCLEOTIDE SEQUENCE</scope>
    <source>
        <tissue evidence="1">Leaves</tissue>
    </source>
</reference>
<name>A0A9K3JXZ2_HELAN</name>
<accession>A0A9K3JXZ2</accession>
<protein>
    <submittedName>
        <fullName evidence="1">Uncharacterized protein</fullName>
    </submittedName>
</protein>
<proteinExistence type="predicted"/>
<sequence length="149" mass="16713">MEPIKSNQLLNQSIPLDLAEIKSQPLKLTKITSRMTVQSSFLSFSKLVVTSTFFCPSSPQLNLPIIMGSGMNSVEEVLLYNVELTKSPNLKEISFSPTNILQLSVFHPLLISLRTSTQPPVTKPTPPFSHQKIWRPLLLHVHIFFVLSS</sequence>
<gene>
    <name evidence="1" type="ORF">HanXRQr2_Chr01g0031191</name>
</gene>
<dbReference type="Proteomes" id="UP000215914">
    <property type="component" value="Unassembled WGS sequence"/>
</dbReference>